<feature type="domain" description="Cytochrome C Planctomycete-type" evidence="4">
    <location>
        <begin position="78"/>
        <end position="139"/>
    </location>
</feature>
<proteinExistence type="predicted"/>
<sequence>MAQLKGVKSFKLALYFIIPFILVLLIKYKISKNNGDYLPVNSQANNTIYTSKSGSRDLKLPETIDYIFHVKPILSDRCYLCHGPDEGTREAGLRLDTKEGAYAAIGANLDRHAIVPGNTEASRLVFKINTKDPQQIMPPIRSNLTLTDYEKAVLSKWIEQGAVWKGHWAFTPPVKTEIPKVTNSDWVNNKIDFFILKKLEEKGLQPSEKATKEKLIRKVYFDITGLPPSIKDIDNFINDNAENAYEKIVDKLLASKAYGERMTSNWLDVARYADTHGYQDDLERVMWPWRDWVINAYNKNLPYDKFIKWQVAGDLLPNATMEQIVATGFNRNHKITQEGGVIDEEYRVEYVMDRTNTTSTALLGLTMECARCHDHKYDPISQKEFYGFYSFFNKVKEKGRIDYDEIPEPNIKITNKEIQETLAFINKPDSIPELNLMVMKDDAPKRKTFILKRGEYDAPTEEVNAGTPEAVLPFTDEFQKDRLGLTEWLFNNKNPLTARVAINRIWQQIFGTGIVSTVDDFGNQGALPTHPELLDWLAVTFREEGWDTKKMIKMMVMSSTYQQSSKVTSELLELDPNNLLLARSSRSKLTAEMIRDNALAVSGLLVEKIGGPSVKPYQPKGLWAETTSGQGLTKYIIDSGEGKYRRSLYTFWKRTVPPPFMITFDAASRDLCSVKRQKTSTPLQALVMLNDPQLMEASKHLAEKTLSHKEWTDLDRIKNIFKAITSRTPKEDEVDSLLEYLESSKEAFKTSNKAKNAEVDSSNKEHYAFTILTSLLFNLDEAIVKG</sequence>
<organism evidence="5 6">
    <name type="scientific">Polaribacter cellanae</name>
    <dbReference type="NCBI Taxonomy" id="2818493"/>
    <lineage>
        <taxon>Bacteria</taxon>
        <taxon>Pseudomonadati</taxon>
        <taxon>Bacteroidota</taxon>
        <taxon>Flavobacteriia</taxon>
        <taxon>Flavobacteriales</taxon>
        <taxon>Flavobacteriaceae</taxon>
    </lineage>
</organism>
<feature type="domain" description="DUF1549" evidence="2">
    <location>
        <begin position="190"/>
        <end position="396"/>
    </location>
</feature>
<feature type="domain" description="DUF1553" evidence="3">
    <location>
        <begin position="481"/>
        <end position="741"/>
    </location>
</feature>
<dbReference type="GO" id="GO:0020037">
    <property type="term" value="F:heme binding"/>
    <property type="evidence" value="ECO:0007669"/>
    <property type="project" value="InterPro"/>
</dbReference>
<dbReference type="KEGG" id="pcea:J3359_15585"/>
<dbReference type="Proteomes" id="UP000663920">
    <property type="component" value="Chromosome"/>
</dbReference>
<dbReference type="Pfam" id="PF07587">
    <property type="entry name" value="PSD1"/>
    <property type="match status" value="1"/>
</dbReference>
<evidence type="ECO:0000313" key="5">
    <source>
        <dbReference type="EMBL" id="QTE22210.1"/>
    </source>
</evidence>
<keyword evidence="1" id="KW-0812">Transmembrane</keyword>
<reference evidence="5 6" key="1">
    <citation type="submission" date="2021-03" db="EMBL/GenBank/DDBJ databases">
        <title>Complete genome of Polaribacter_sp.SM13.</title>
        <authorList>
            <person name="Jeong S.W."/>
            <person name="Bae J.W."/>
        </authorList>
    </citation>
    <scope>NUCLEOTIDE SEQUENCE [LARGE SCALE GENOMIC DNA]</scope>
    <source>
        <strain evidence="5 6">SM13</strain>
    </source>
</reference>
<keyword evidence="1" id="KW-0472">Membrane</keyword>
<dbReference type="PANTHER" id="PTHR35889">
    <property type="entry name" value="CYCLOINULO-OLIGOSACCHARIDE FRUCTANOTRANSFERASE-RELATED"/>
    <property type="match status" value="1"/>
</dbReference>
<dbReference type="InterPro" id="IPR022655">
    <property type="entry name" value="DUF1553"/>
</dbReference>
<evidence type="ECO:0000259" key="3">
    <source>
        <dbReference type="Pfam" id="PF07587"/>
    </source>
</evidence>
<evidence type="ECO:0000259" key="4">
    <source>
        <dbReference type="Pfam" id="PF07635"/>
    </source>
</evidence>
<dbReference type="AlphaFoldDB" id="A0A975CN07"/>
<dbReference type="PANTHER" id="PTHR35889:SF3">
    <property type="entry name" value="F-BOX DOMAIN-CONTAINING PROTEIN"/>
    <property type="match status" value="1"/>
</dbReference>
<gene>
    <name evidence="5" type="ORF">J3359_15585</name>
</gene>
<evidence type="ECO:0000313" key="6">
    <source>
        <dbReference type="Proteomes" id="UP000663920"/>
    </source>
</evidence>
<dbReference type="InterPro" id="IPR011444">
    <property type="entry name" value="DUF1549"/>
</dbReference>
<feature type="transmembrane region" description="Helical" evidence="1">
    <location>
        <begin position="12"/>
        <end position="30"/>
    </location>
</feature>
<name>A0A975CN07_9FLAO</name>
<dbReference type="Pfam" id="PF07583">
    <property type="entry name" value="PSCyt2"/>
    <property type="match status" value="1"/>
</dbReference>
<dbReference type="InterPro" id="IPR036909">
    <property type="entry name" value="Cyt_c-like_dom_sf"/>
</dbReference>
<dbReference type="SUPFAM" id="SSF46626">
    <property type="entry name" value="Cytochrome c"/>
    <property type="match status" value="1"/>
</dbReference>
<dbReference type="EMBL" id="CP071869">
    <property type="protein sequence ID" value="QTE22210.1"/>
    <property type="molecule type" value="Genomic_DNA"/>
</dbReference>
<keyword evidence="1" id="KW-1133">Transmembrane helix</keyword>
<dbReference type="RefSeq" id="WP_208077923.1">
    <property type="nucleotide sequence ID" value="NZ_CP071869.1"/>
</dbReference>
<evidence type="ECO:0000259" key="2">
    <source>
        <dbReference type="Pfam" id="PF07583"/>
    </source>
</evidence>
<dbReference type="Pfam" id="PF07635">
    <property type="entry name" value="PSCyt1"/>
    <property type="match status" value="1"/>
</dbReference>
<dbReference type="InterPro" id="IPR011429">
    <property type="entry name" value="Cyt_c_Planctomycete-type"/>
</dbReference>
<accession>A0A975CN07</accession>
<protein>
    <submittedName>
        <fullName evidence="5">PSD1 domain-containing protein</fullName>
    </submittedName>
</protein>
<evidence type="ECO:0000256" key="1">
    <source>
        <dbReference type="SAM" id="Phobius"/>
    </source>
</evidence>
<keyword evidence="6" id="KW-1185">Reference proteome</keyword>
<dbReference type="GO" id="GO:0009055">
    <property type="term" value="F:electron transfer activity"/>
    <property type="evidence" value="ECO:0007669"/>
    <property type="project" value="InterPro"/>
</dbReference>